<evidence type="ECO:0000256" key="1">
    <source>
        <dbReference type="SAM" id="Phobius"/>
    </source>
</evidence>
<dbReference type="InterPro" id="IPR009936">
    <property type="entry name" value="DUF1468"/>
</dbReference>
<evidence type="ECO:0000313" key="4">
    <source>
        <dbReference type="Proteomes" id="UP000319516"/>
    </source>
</evidence>
<dbReference type="Pfam" id="PF07331">
    <property type="entry name" value="TctB"/>
    <property type="match status" value="1"/>
</dbReference>
<keyword evidence="1" id="KW-0812">Transmembrane</keyword>
<reference evidence="3 4" key="1">
    <citation type="submission" date="2019-06" db="EMBL/GenBank/DDBJ databases">
        <title>Sequencing the genomes of 1000 actinobacteria strains.</title>
        <authorList>
            <person name="Klenk H.-P."/>
        </authorList>
    </citation>
    <scope>NUCLEOTIDE SEQUENCE [LARGE SCALE GENOMIC DNA]</scope>
    <source>
        <strain evidence="3 4">DSM 12335</strain>
    </source>
</reference>
<evidence type="ECO:0000259" key="2">
    <source>
        <dbReference type="Pfam" id="PF07331"/>
    </source>
</evidence>
<accession>A0A542YQZ1</accession>
<feature type="transmembrane region" description="Helical" evidence="1">
    <location>
        <begin position="134"/>
        <end position="152"/>
    </location>
</feature>
<name>A0A542YQZ1_9MICO</name>
<evidence type="ECO:0000313" key="3">
    <source>
        <dbReference type="EMBL" id="TQL50491.1"/>
    </source>
</evidence>
<protein>
    <submittedName>
        <fullName evidence="3">Tripartite tricarboxylate transporter TctB family protein</fullName>
    </submittedName>
</protein>
<keyword evidence="4" id="KW-1185">Reference proteome</keyword>
<dbReference type="EMBL" id="VFOP01000001">
    <property type="protein sequence ID" value="TQL50491.1"/>
    <property type="molecule type" value="Genomic_DNA"/>
</dbReference>
<keyword evidence="1" id="KW-0472">Membrane</keyword>
<sequence>MSGTAGGRPFPVKLVFFVALLLIMLGYTQMAFDLEWTTKAGRIGPGFFPRIIGVLGTLLTLLAVYQAWKDPEDEAEGFEEEDQGEADLGRHPMVLLGVVLASIVFLVTFNTLGAIVSGAIFCFLVLAYLNRGKWVANVILAVAVPLAMYLLFQTALNAGLPSGILPRF</sequence>
<organism evidence="3 4">
    <name type="scientific">Ornithinicoccus hortensis</name>
    <dbReference type="NCBI Taxonomy" id="82346"/>
    <lineage>
        <taxon>Bacteria</taxon>
        <taxon>Bacillati</taxon>
        <taxon>Actinomycetota</taxon>
        <taxon>Actinomycetes</taxon>
        <taxon>Micrococcales</taxon>
        <taxon>Intrasporangiaceae</taxon>
        <taxon>Ornithinicoccus</taxon>
    </lineage>
</organism>
<gene>
    <name evidence="3" type="ORF">FB467_1602</name>
</gene>
<dbReference type="RefSeq" id="WP_343912550.1">
    <property type="nucleotide sequence ID" value="NZ_BAAAIK010000002.1"/>
</dbReference>
<comment type="caution">
    <text evidence="3">The sequence shown here is derived from an EMBL/GenBank/DDBJ whole genome shotgun (WGS) entry which is preliminary data.</text>
</comment>
<feature type="domain" description="DUF1468" evidence="2">
    <location>
        <begin position="17"/>
        <end position="161"/>
    </location>
</feature>
<feature type="transmembrane region" description="Helical" evidence="1">
    <location>
        <begin position="47"/>
        <end position="68"/>
    </location>
</feature>
<feature type="transmembrane region" description="Helical" evidence="1">
    <location>
        <begin position="14"/>
        <end position="35"/>
    </location>
</feature>
<proteinExistence type="predicted"/>
<feature type="transmembrane region" description="Helical" evidence="1">
    <location>
        <begin position="94"/>
        <end position="127"/>
    </location>
</feature>
<keyword evidence="1" id="KW-1133">Transmembrane helix</keyword>
<dbReference type="Proteomes" id="UP000319516">
    <property type="component" value="Unassembled WGS sequence"/>
</dbReference>
<dbReference type="AlphaFoldDB" id="A0A542YQZ1"/>